<dbReference type="RefSeq" id="WP_093116393.1">
    <property type="nucleotide sequence ID" value="NZ_FNWJ01000001.1"/>
</dbReference>
<accession>A0A1H6FNR8</accession>
<evidence type="ECO:0000256" key="3">
    <source>
        <dbReference type="ARBA" id="ARBA00008178"/>
    </source>
</evidence>
<dbReference type="Gene3D" id="3.40.50.720">
    <property type="entry name" value="NAD(P)-binding Rossmann-like Domain"/>
    <property type="match status" value="1"/>
</dbReference>
<organism evidence="10 11">
    <name type="scientific">Thermoleophilum album</name>
    <dbReference type="NCBI Taxonomy" id="29539"/>
    <lineage>
        <taxon>Bacteria</taxon>
        <taxon>Bacillati</taxon>
        <taxon>Actinomycetota</taxon>
        <taxon>Thermoleophilia</taxon>
        <taxon>Thermoleophilales</taxon>
        <taxon>Thermoleophilaceae</taxon>
        <taxon>Thermoleophilum</taxon>
    </lineage>
</organism>
<dbReference type="EMBL" id="FNWJ01000001">
    <property type="protein sequence ID" value="SEH11503.1"/>
    <property type="molecule type" value="Genomic_DNA"/>
</dbReference>
<protein>
    <recommendedName>
        <fullName evidence="5 8">dTDP-glucose 4,6-dehydratase</fullName>
        <ecNumber evidence="4 8">4.2.1.46</ecNumber>
    </recommendedName>
</protein>
<dbReference type="InterPro" id="IPR036291">
    <property type="entry name" value="NAD(P)-bd_dom_sf"/>
</dbReference>
<dbReference type="InterPro" id="IPR016040">
    <property type="entry name" value="NAD(P)-bd_dom"/>
</dbReference>
<dbReference type="CDD" id="cd05246">
    <property type="entry name" value="dTDP_GD_SDR_e"/>
    <property type="match status" value="1"/>
</dbReference>
<dbReference type="PANTHER" id="PTHR43000">
    <property type="entry name" value="DTDP-D-GLUCOSE 4,6-DEHYDRATASE-RELATED"/>
    <property type="match status" value="1"/>
</dbReference>
<evidence type="ECO:0000256" key="6">
    <source>
        <dbReference type="ARBA" id="ARBA00023027"/>
    </source>
</evidence>
<dbReference type="Gene3D" id="3.90.25.10">
    <property type="entry name" value="UDP-galactose 4-epimerase, domain 1"/>
    <property type="match status" value="1"/>
</dbReference>
<evidence type="ECO:0000259" key="9">
    <source>
        <dbReference type="Pfam" id="PF16363"/>
    </source>
</evidence>
<comment type="similarity">
    <text evidence="3 8">Belongs to the NAD(P)-dependent epimerase/dehydratase family. dTDP-glucose dehydratase subfamily.</text>
</comment>
<dbReference type="GO" id="GO:0009225">
    <property type="term" value="P:nucleotide-sugar metabolic process"/>
    <property type="evidence" value="ECO:0007669"/>
    <property type="project" value="InterPro"/>
</dbReference>
<proteinExistence type="inferred from homology"/>
<sequence length="336" mass="38144">MKLLVTGACGFIGSQYVRTVRELRPDDQIVVLDKLTYAGRRENLEGVDCELIVGSIDDPQIVREAMEGCDAVVNFAAESHVDRSIKAQYDFCRTHVLGTAVLLDAVRELGVERYLQVSTDEVYGSILDGSFTEQSPLDPSSPYSATKAAGDLLVSAHVTTYKIDAVICRGSNNYGPRQHPEKLIPLTILNALHGDPIPVYGDGRQVRNWLFVEDFCRAIDLALREGRPGEAYNVGGPDECENLEVVRRVLELTGRDESLIEHVRDRPGHDRRYSLSSQKIREELGWEPQVRFDEGIARTVAWYRDNRWWWEPIRRGEYREYYERHYGRPLKSATSA</sequence>
<keyword evidence="7 8" id="KW-0456">Lyase</keyword>
<dbReference type="SUPFAM" id="SSF51735">
    <property type="entry name" value="NAD(P)-binding Rossmann-fold domains"/>
    <property type="match status" value="1"/>
</dbReference>
<dbReference type="EC" id="4.2.1.46" evidence="4 8"/>
<evidence type="ECO:0000256" key="4">
    <source>
        <dbReference type="ARBA" id="ARBA00011990"/>
    </source>
</evidence>
<keyword evidence="6" id="KW-0520">NAD</keyword>
<reference evidence="11" key="1">
    <citation type="submission" date="2016-10" db="EMBL/GenBank/DDBJ databases">
        <authorList>
            <person name="Varghese N."/>
            <person name="Submissions S."/>
        </authorList>
    </citation>
    <scope>NUCLEOTIDE SEQUENCE [LARGE SCALE GENOMIC DNA]</scope>
    <source>
        <strain evidence="11">ATCC 35263</strain>
    </source>
</reference>
<comment type="cofactor">
    <cofactor evidence="2 8">
        <name>NAD(+)</name>
        <dbReference type="ChEBI" id="CHEBI:57540"/>
    </cofactor>
</comment>
<evidence type="ECO:0000256" key="8">
    <source>
        <dbReference type="RuleBase" id="RU004473"/>
    </source>
</evidence>
<dbReference type="OrthoDB" id="9801785at2"/>
<evidence type="ECO:0000313" key="10">
    <source>
        <dbReference type="EMBL" id="SEH11503.1"/>
    </source>
</evidence>
<keyword evidence="11" id="KW-1185">Reference proteome</keyword>
<feature type="domain" description="NAD(P)-binding" evidence="9">
    <location>
        <begin position="4"/>
        <end position="298"/>
    </location>
</feature>
<dbReference type="GO" id="GO:0008460">
    <property type="term" value="F:dTDP-glucose 4,6-dehydratase activity"/>
    <property type="evidence" value="ECO:0007669"/>
    <property type="project" value="UniProtKB-EC"/>
</dbReference>
<name>A0A1H6FNR8_THEAL</name>
<evidence type="ECO:0000313" key="11">
    <source>
        <dbReference type="Proteomes" id="UP000222056"/>
    </source>
</evidence>
<dbReference type="AlphaFoldDB" id="A0A1H6FNR8"/>
<evidence type="ECO:0000256" key="5">
    <source>
        <dbReference type="ARBA" id="ARBA00016977"/>
    </source>
</evidence>
<dbReference type="Pfam" id="PF16363">
    <property type="entry name" value="GDP_Man_Dehyd"/>
    <property type="match status" value="1"/>
</dbReference>
<evidence type="ECO:0000256" key="2">
    <source>
        <dbReference type="ARBA" id="ARBA00001911"/>
    </source>
</evidence>
<dbReference type="InterPro" id="IPR005888">
    <property type="entry name" value="dTDP_Gluc_deHydtase"/>
</dbReference>
<evidence type="ECO:0000256" key="1">
    <source>
        <dbReference type="ARBA" id="ARBA00001539"/>
    </source>
</evidence>
<dbReference type="STRING" id="29539.SAMN02745716_0788"/>
<dbReference type="Proteomes" id="UP000222056">
    <property type="component" value="Unassembled WGS sequence"/>
</dbReference>
<dbReference type="NCBIfam" id="TIGR01181">
    <property type="entry name" value="dTDP_gluc_dehyt"/>
    <property type="match status" value="1"/>
</dbReference>
<gene>
    <name evidence="10" type="ORF">SAMN02745716_0788</name>
</gene>
<evidence type="ECO:0000256" key="7">
    <source>
        <dbReference type="ARBA" id="ARBA00023239"/>
    </source>
</evidence>
<comment type="catalytic activity">
    <reaction evidence="1 8">
        <text>dTDP-alpha-D-glucose = dTDP-4-dehydro-6-deoxy-alpha-D-glucose + H2O</text>
        <dbReference type="Rhea" id="RHEA:17221"/>
        <dbReference type="ChEBI" id="CHEBI:15377"/>
        <dbReference type="ChEBI" id="CHEBI:57477"/>
        <dbReference type="ChEBI" id="CHEBI:57649"/>
        <dbReference type="EC" id="4.2.1.46"/>
    </reaction>
</comment>